<name>A0A0U1QPT2_9BACL</name>
<protein>
    <submittedName>
        <fullName evidence="3">Thiol-disulfide oxidoreductase</fullName>
    </submittedName>
</protein>
<dbReference type="CDD" id="cd02966">
    <property type="entry name" value="TlpA_like_family"/>
    <property type="match status" value="1"/>
</dbReference>
<dbReference type="InterPro" id="IPR000866">
    <property type="entry name" value="AhpC/TSA"/>
</dbReference>
<dbReference type="Proteomes" id="UP000035553">
    <property type="component" value="Unassembled WGS sequence"/>
</dbReference>
<dbReference type="SUPFAM" id="SSF52833">
    <property type="entry name" value="Thioredoxin-like"/>
    <property type="match status" value="1"/>
</dbReference>
<evidence type="ECO:0000259" key="2">
    <source>
        <dbReference type="PROSITE" id="PS51352"/>
    </source>
</evidence>
<dbReference type="GO" id="GO:0016209">
    <property type="term" value="F:antioxidant activity"/>
    <property type="evidence" value="ECO:0007669"/>
    <property type="project" value="InterPro"/>
</dbReference>
<organism evidence="3 4">
    <name type="scientific">Sporolactobacillus inulinus CASD</name>
    <dbReference type="NCBI Taxonomy" id="1069536"/>
    <lineage>
        <taxon>Bacteria</taxon>
        <taxon>Bacillati</taxon>
        <taxon>Bacillota</taxon>
        <taxon>Bacilli</taxon>
        <taxon>Bacillales</taxon>
        <taxon>Sporolactobacillaceae</taxon>
        <taxon>Sporolactobacillus</taxon>
    </lineage>
</organism>
<proteinExistence type="predicted"/>
<evidence type="ECO:0000313" key="3">
    <source>
        <dbReference type="EMBL" id="KLI02795.1"/>
    </source>
</evidence>
<dbReference type="Gene3D" id="3.40.30.10">
    <property type="entry name" value="Glutaredoxin"/>
    <property type="match status" value="1"/>
</dbReference>
<dbReference type="PROSITE" id="PS51352">
    <property type="entry name" value="THIOREDOXIN_2"/>
    <property type="match status" value="1"/>
</dbReference>
<evidence type="ECO:0000256" key="1">
    <source>
        <dbReference type="ARBA" id="ARBA00023157"/>
    </source>
</evidence>
<reference evidence="3 4" key="1">
    <citation type="journal article" date="2011" name="J. Bacteriol.">
        <title>Draft genome sequence of Sporolactobacillus inulinus strain CASD, an efficient D-lactic acid-producing bacterium with high-concentration lactate tolerance capability.</title>
        <authorList>
            <person name="Yu B."/>
            <person name="Su F."/>
            <person name="Wang L."/>
            <person name="Xu K."/>
            <person name="Zhao B."/>
            <person name="Xu P."/>
        </authorList>
    </citation>
    <scope>NUCLEOTIDE SEQUENCE [LARGE SCALE GENOMIC DNA]</scope>
    <source>
        <strain evidence="3 4">CASD</strain>
    </source>
</reference>
<dbReference type="PANTHER" id="PTHR42852:SF12">
    <property type="entry name" value="THIOL-DISULFIDE OXIDOREDUCTASE YKUV"/>
    <property type="match status" value="1"/>
</dbReference>
<dbReference type="InterPro" id="IPR050553">
    <property type="entry name" value="Thioredoxin_ResA/DsbE_sf"/>
</dbReference>
<dbReference type="STRING" id="1069536.SINU_06065"/>
<dbReference type="GO" id="GO:0016491">
    <property type="term" value="F:oxidoreductase activity"/>
    <property type="evidence" value="ECO:0007669"/>
    <property type="project" value="InterPro"/>
</dbReference>
<dbReference type="RefSeq" id="WP_010023371.1">
    <property type="nucleotide sequence ID" value="NZ_AFVQ02000072.1"/>
</dbReference>
<dbReference type="EMBL" id="AFVQ02000072">
    <property type="protein sequence ID" value="KLI02795.1"/>
    <property type="molecule type" value="Genomic_DNA"/>
</dbReference>
<dbReference type="InterPro" id="IPR036249">
    <property type="entry name" value="Thioredoxin-like_sf"/>
</dbReference>
<comment type="caution">
    <text evidence="3">The sequence shown here is derived from an EMBL/GenBank/DDBJ whole genome shotgun (WGS) entry which is preliminary data.</text>
</comment>
<sequence length="145" mass="16523">MKKRFIMPDLSAATHWINQKIGREQLLGAPALIHFWSIHCSKCKKSFPVVASIREKYKGRLNVVAVHMPLSSADLDVRDVAQTAAQYALTEPMLIDNTHQIADQFSNRFVPAYYLFAPDGHLIEYHMGERGVYRIAKTIDALFHL</sequence>
<keyword evidence="4" id="KW-1185">Reference proteome</keyword>
<dbReference type="Pfam" id="PF00578">
    <property type="entry name" value="AhpC-TSA"/>
    <property type="match status" value="1"/>
</dbReference>
<dbReference type="OrthoDB" id="9811352at2"/>
<keyword evidence="1" id="KW-1015">Disulfide bond</keyword>
<feature type="domain" description="Thioredoxin" evidence="2">
    <location>
        <begin position="1"/>
        <end position="144"/>
    </location>
</feature>
<accession>A0A0U1QPT2</accession>
<dbReference type="InterPro" id="IPR013766">
    <property type="entry name" value="Thioredoxin_domain"/>
</dbReference>
<gene>
    <name evidence="3" type="ORF">SINU_06065</name>
</gene>
<dbReference type="PANTHER" id="PTHR42852">
    <property type="entry name" value="THIOL:DISULFIDE INTERCHANGE PROTEIN DSBE"/>
    <property type="match status" value="1"/>
</dbReference>
<evidence type="ECO:0000313" key="4">
    <source>
        <dbReference type="Proteomes" id="UP000035553"/>
    </source>
</evidence>
<dbReference type="AlphaFoldDB" id="A0A0U1QPT2"/>